<proteinExistence type="predicted"/>
<evidence type="ECO:0000313" key="6">
    <source>
        <dbReference type="Proteomes" id="UP000321574"/>
    </source>
</evidence>
<reference evidence="5 6" key="1">
    <citation type="submission" date="2019-06" db="EMBL/GenBank/DDBJ databases">
        <title>Cerasibacillus sp. nov., isolated from maize field.</title>
        <authorList>
            <person name="Lin S.-Y."/>
            <person name="Tsai C.-F."/>
            <person name="Young C.-C."/>
        </authorList>
    </citation>
    <scope>NUCLEOTIDE SEQUENCE [LARGE SCALE GENOMIC DNA]</scope>
    <source>
        <strain evidence="5 6">CC-CFT480</strain>
    </source>
</reference>
<evidence type="ECO:0000259" key="4">
    <source>
        <dbReference type="Pfam" id="PF00561"/>
    </source>
</evidence>
<evidence type="ECO:0000313" key="5">
    <source>
        <dbReference type="EMBL" id="TXL61689.1"/>
    </source>
</evidence>
<dbReference type="InterPro" id="IPR050266">
    <property type="entry name" value="AB_hydrolase_sf"/>
</dbReference>
<dbReference type="OrthoDB" id="9786110at2"/>
<evidence type="ECO:0000256" key="1">
    <source>
        <dbReference type="ARBA" id="ARBA00022801"/>
    </source>
</evidence>
<keyword evidence="3" id="KW-0472">Membrane</keyword>
<dbReference type="GO" id="GO:0016020">
    <property type="term" value="C:membrane"/>
    <property type="evidence" value="ECO:0007669"/>
    <property type="project" value="TreeGrafter"/>
</dbReference>
<evidence type="ECO:0000256" key="2">
    <source>
        <dbReference type="PIRSR" id="PIRSR017388-1"/>
    </source>
</evidence>
<name>A0A5C8NIR5_9BACI</name>
<dbReference type="GO" id="GO:0052689">
    <property type="term" value="F:carboxylic ester hydrolase activity"/>
    <property type="evidence" value="ECO:0007669"/>
    <property type="project" value="InterPro"/>
</dbReference>
<dbReference type="AlphaFoldDB" id="A0A5C8NIR5"/>
<dbReference type="EMBL" id="VDUW01000010">
    <property type="protein sequence ID" value="TXL61689.1"/>
    <property type="molecule type" value="Genomic_DNA"/>
</dbReference>
<dbReference type="SUPFAM" id="SSF53474">
    <property type="entry name" value="alpha/beta-Hydrolases"/>
    <property type="match status" value="1"/>
</dbReference>
<protein>
    <submittedName>
        <fullName evidence="5">Alpha/beta fold hydrolase</fullName>
    </submittedName>
</protein>
<dbReference type="InterPro" id="IPR000073">
    <property type="entry name" value="AB_hydrolase_1"/>
</dbReference>
<keyword evidence="3" id="KW-0812">Transmembrane</keyword>
<dbReference type="Pfam" id="PF00561">
    <property type="entry name" value="Abhydrolase_1"/>
    <property type="match status" value="1"/>
</dbReference>
<sequence length="246" mass="28291">MIGCLLIHGYTGSPHELEPLTGYLQKRTNWEIQVPILPGHGNQLELEDVSYEEWMSAAEKAYVELRKRCDIVYVIGFSMGGMIAVYLAAKYDVTKLVLLATAGKYLSFRKLFVHLGEVIEDGIKGNLQENEYYLNYKGKWGEVPFKANIEFMKLVRLTRKYLKNVKSPVFIAQGQMDGLVPYQTAYYLDKEIPSKQKEIVFFEESNHLICLGSDKETLNKMVYDFLTEPMNIERSCCDSKNKMSHN</sequence>
<dbReference type="PANTHER" id="PTHR43798:SF31">
    <property type="entry name" value="AB HYDROLASE SUPERFAMILY PROTEIN YCLE"/>
    <property type="match status" value="1"/>
</dbReference>
<gene>
    <name evidence="5" type="ORF">FHP05_12460</name>
</gene>
<feature type="transmembrane region" description="Helical" evidence="3">
    <location>
        <begin position="71"/>
        <end position="89"/>
    </location>
</feature>
<organism evidence="5 6">
    <name type="scientific">Cerasibacillus terrae</name>
    <dbReference type="NCBI Taxonomy" id="2498845"/>
    <lineage>
        <taxon>Bacteria</taxon>
        <taxon>Bacillati</taxon>
        <taxon>Bacillota</taxon>
        <taxon>Bacilli</taxon>
        <taxon>Bacillales</taxon>
        <taxon>Bacillaceae</taxon>
        <taxon>Cerasibacillus</taxon>
    </lineage>
</organism>
<dbReference type="Proteomes" id="UP000321574">
    <property type="component" value="Unassembled WGS sequence"/>
</dbReference>
<feature type="active site" description="Charge relay system" evidence="2">
    <location>
        <position position="177"/>
    </location>
</feature>
<dbReference type="Gene3D" id="3.40.50.1820">
    <property type="entry name" value="alpha/beta hydrolase"/>
    <property type="match status" value="1"/>
</dbReference>
<accession>A0A5C8NIR5</accession>
<feature type="domain" description="AB hydrolase-1" evidence="4">
    <location>
        <begin position="5"/>
        <end position="101"/>
    </location>
</feature>
<dbReference type="PIRSF" id="PIRSF017388">
    <property type="entry name" value="Esterase_lipase"/>
    <property type="match status" value="1"/>
</dbReference>
<dbReference type="PANTHER" id="PTHR43798">
    <property type="entry name" value="MONOACYLGLYCEROL LIPASE"/>
    <property type="match status" value="1"/>
</dbReference>
<dbReference type="InterPro" id="IPR029058">
    <property type="entry name" value="AB_hydrolase_fold"/>
</dbReference>
<evidence type="ECO:0000256" key="3">
    <source>
        <dbReference type="SAM" id="Phobius"/>
    </source>
</evidence>
<comment type="caution">
    <text evidence="5">The sequence shown here is derived from an EMBL/GenBank/DDBJ whole genome shotgun (WGS) entry which is preliminary data.</text>
</comment>
<feature type="active site" description="Nucleophile" evidence="2">
    <location>
        <position position="78"/>
    </location>
</feature>
<feature type="active site" description="Charge relay system" evidence="2">
    <location>
        <position position="207"/>
    </location>
</feature>
<keyword evidence="6" id="KW-1185">Reference proteome</keyword>
<keyword evidence="3" id="KW-1133">Transmembrane helix</keyword>
<keyword evidence="1 5" id="KW-0378">Hydrolase</keyword>
<dbReference type="RefSeq" id="WP_147668717.1">
    <property type="nucleotide sequence ID" value="NZ_VDUW01000010.1"/>
</dbReference>
<dbReference type="InterPro" id="IPR012354">
    <property type="entry name" value="Esterase_lipase"/>
</dbReference>